<dbReference type="InterPro" id="IPR012337">
    <property type="entry name" value="RNaseH-like_sf"/>
</dbReference>
<protein>
    <submittedName>
        <fullName evidence="2">Protein ZBED8-like</fullName>
    </submittedName>
</protein>
<sequence>MSKKRNWSDDYVRFGFTLVMGKDLLPKAQCILCSTVFANTSLKPSKLETHFLKHGGEKSEGNDLESLRIKRARFDSRGTLPSMKRQSCMVDKPILTAPYQAARMIAKQKKAHTIGENLIKPLFLQMAETLIGKEIREKFEKVPMSNNIVRERINDMSEDILDQIVTDLKETPSKISLQLDESTDVSSCSQLLVFVRYEKNGSIREDLLLCRTLDTTTTAEDVRRVVKEFFESKSLDLGIIGSICTDGAPAMLGNKSGFCALMKQEIPGLQITDCFLHRHALAAKTLPSELNEVLNLSVKVINFIRGRALNHRLFKTLCESMESEHTILLYHTSVRWLSRGQALSRFFELQDEVKIFLKDQKSSLLKDIEGPMFLQRLAYLTDVFGLLNDLSISLQGRDSNMLIAKQKLKAFVTRLIVWRRRVEYGNLTNFPSLQKVCAEEGDTSSTVIVPEVAAHLDSLSQSFHGYFAPGDLEIGEEWILNPFSFDMERFSDDETLEDELIELRVDRALAMEIKIKSLEEFWSSIRAGYPRLAEKALRVLLPFATTYLCESGFSTLLTLLFELCCYSIVVLRRLLEHFGDDR</sequence>
<dbReference type="PANTHER" id="PTHR45913">
    <property type="entry name" value="EPM2A-INTERACTING PROTEIN 1"/>
    <property type="match status" value="1"/>
</dbReference>
<dbReference type="PANTHER" id="PTHR45913:SF19">
    <property type="entry name" value="LOW QUALITY PROTEIN: ZINC FINGER BED DOMAIN-CONTAINING PROTEIN 5-LIKE"/>
    <property type="match status" value="1"/>
</dbReference>
<dbReference type="KEGG" id="goe:114828085"/>
<organism evidence="1 2">
    <name type="scientific">Galendromus occidentalis</name>
    <name type="common">western predatory mite</name>
    <dbReference type="NCBI Taxonomy" id="34638"/>
    <lineage>
        <taxon>Eukaryota</taxon>
        <taxon>Metazoa</taxon>
        <taxon>Ecdysozoa</taxon>
        <taxon>Arthropoda</taxon>
        <taxon>Chelicerata</taxon>
        <taxon>Arachnida</taxon>
        <taxon>Acari</taxon>
        <taxon>Parasitiformes</taxon>
        <taxon>Mesostigmata</taxon>
        <taxon>Gamasina</taxon>
        <taxon>Phytoseioidea</taxon>
        <taxon>Phytoseiidae</taxon>
        <taxon>Typhlodrominae</taxon>
        <taxon>Galendromus</taxon>
    </lineage>
</organism>
<proteinExistence type="predicted"/>
<dbReference type="AlphaFoldDB" id="A0AAJ7SEW7"/>
<gene>
    <name evidence="2" type="primary">LOC114828085</name>
</gene>
<reference evidence="2" key="1">
    <citation type="submission" date="2025-08" db="UniProtKB">
        <authorList>
            <consortium name="RefSeq"/>
        </authorList>
    </citation>
    <scope>IDENTIFICATION</scope>
</reference>
<dbReference type="Proteomes" id="UP000694867">
    <property type="component" value="Unplaced"/>
</dbReference>
<name>A0AAJ7SEW7_9ACAR</name>
<dbReference type="GeneID" id="114828085"/>
<dbReference type="RefSeq" id="XP_028966643.1">
    <property type="nucleotide sequence ID" value="XM_029110810.1"/>
</dbReference>
<accession>A0AAJ7SEW7</accession>
<evidence type="ECO:0000313" key="2">
    <source>
        <dbReference type="RefSeq" id="XP_028966643.1"/>
    </source>
</evidence>
<dbReference type="SUPFAM" id="SSF53098">
    <property type="entry name" value="Ribonuclease H-like"/>
    <property type="match status" value="1"/>
</dbReference>
<keyword evidence="1" id="KW-1185">Reference proteome</keyword>
<evidence type="ECO:0000313" key="1">
    <source>
        <dbReference type="Proteomes" id="UP000694867"/>
    </source>
</evidence>